<dbReference type="InterPro" id="IPR006101">
    <property type="entry name" value="Glyco_hydro_2"/>
</dbReference>
<accession>A0AA96RNZ3</accession>
<dbReference type="InterPro" id="IPR023232">
    <property type="entry name" value="Glyco_hydro_2_AS"/>
</dbReference>
<proteinExistence type="inferred from homology"/>
<comment type="catalytic activity">
    <reaction evidence="1 8">
        <text>Hydrolysis of terminal non-reducing beta-D-galactose residues in beta-D-galactosides.</text>
        <dbReference type="EC" id="3.2.1.23"/>
    </reaction>
</comment>
<dbReference type="SUPFAM" id="SSF74650">
    <property type="entry name" value="Galactose mutarotase-like"/>
    <property type="match status" value="1"/>
</dbReference>
<dbReference type="InterPro" id="IPR023230">
    <property type="entry name" value="Glyco_hydro_2_CS"/>
</dbReference>
<evidence type="ECO:0000256" key="8">
    <source>
        <dbReference type="RuleBase" id="RU361154"/>
    </source>
</evidence>
<keyword evidence="11" id="KW-1185">Reference proteome</keyword>
<comment type="similarity">
    <text evidence="2 8">Belongs to the glycosyl hydrolase 2 family.</text>
</comment>
<evidence type="ECO:0000256" key="2">
    <source>
        <dbReference type="ARBA" id="ARBA00007401"/>
    </source>
</evidence>
<dbReference type="GO" id="GO:0005990">
    <property type="term" value="P:lactose catabolic process"/>
    <property type="evidence" value="ECO:0007669"/>
    <property type="project" value="TreeGrafter"/>
</dbReference>
<dbReference type="Pfam" id="PF16353">
    <property type="entry name" value="LacZ_4"/>
    <property type="match status" value="1"/>
</dbReference>
<dbReference type="InterPro" id="IPR006102">
    <property type="entry name" value="Ig-like_GH2"/>
</dbReference>
<dbReference type="InterPro" id="IPR050347">
    <property type="entry name" value="Bact_Beta-galactosidase"/>
</dbReference>
<dbReference type="EC" id="3.2.1.23" evidence="3 8"/>
<dbReference type="SUPFAM" id="SSF51445">
    <property type="entry name" value="(Trans)glycosidases"/>
    <property type="match status" value="1"/>
</dbReference>
<dbReference type="Gene3D" id="3.20.20.80">
    <property type="entry name" value="Glycosidases"/>
    <property type="match status" value="1"/>
</dbReference>
<reference evidence="10" key="1">
    <citation type="submission" date="2022-02" db="EMBL/GenBank/DDBJ databases">
        <title>Paenibacillus sp. MBLB1832 Whole Genome Shotgun Sequencing.</title>
        <authorList>
            <person name="Hwang C.Y."/>
            <person name="Cho E.-S."/>
            <person name="Seo M.-J."/>
        </authorList>
    </citation>
    <scope>NUCLEOTIDE SEQUENCE</scope>
    <source>
        <strain evidence="10">MBLB1832</strain>
    </source>
</reference>
<dbReference type="InterPro" id="IPR036156">
    <property type="entry name" value="Beta-gal/glucu_dom_sf"/>
</dbReference>
<dbReference type="Gene3D" id="2.70.98.10">
    <property type="match status" value="1"/>
</dbReference>
<dbReference type="InterPro" id="IPR013783">
    <property type="entry name" value="Ig-like_fold"/>
</dbReference>
<dbReference type="PRINTS" id="PR00132">
    <property type="entry name" value="GLHYDRLASE2"/>
</dbReference>
<evidence type="ECO:0000313" key="11">
    <source>
        <dbReference type="Proteomes" id="UP001304650"/>
    </source>
</evidence>
<sequence length="1009" mass="115427">MIPVRKLWENPNILQENRQPARASFIPYADLSSAQRGRRGSSPYYQTLNGMWKFQYKESVYEVNEAFYQPDVDVSTWDNLLVPSCWQVNGYDQQHYTNVNYPIPCDPPFVPDVNPAGLYVRDFNISERWSDKQKYVVFEGVNACFYVWVNGGYVGYSQGSRVPAEFDITSFIQPGRNRIAVMVLKWCDGTYLEDQDAWRYSGIFRDVYVLARSKAHLRDVHIKQQLAHDSKSAELHIAMEATGLLEVKAELRDAHNLMVDIGTGTVSDKGILHLRIENPLLWNAEQPNLYVLYLYAGEEILYFQVGFRSIDIKEGVFQINGVAVKLKGVNRHDSHPVLGQTIPLEHMKQDLLLMKKHNINTVRTAHYPNDPRFLNLCDELGFYVIDEADLECHGIGIAENWENGAFHKLSEREDWRDAFVERAERMVERDKNHPSIIMWSLGNESGYGANHIAMAEWIKRRDPSRPIHYEGAAPDYKSSAPVECLDIESRMYASVEYLESYAKEPSNSKPLFLCEYSHAMGNGPGDLNDYWEVIHRYPNLMGGCVWEWCDHGIATVSKEGIPHYAYGGDFGDLPNDGNFCIDGLVSPDRKPHTGLLELKQVIAPVRTKEINLLKGKFLLMNRYDFSDLSQISLYWKIESQGELLEQGWLSELHVQAQSAAEIHIPYLLPASSDHEVVLTLSFRNKLETLWADQGHELSFEQFILPVQVQGVASVVIGANEKIHVHETGDVLRIEGFDFEHTFDITAGTFIGLSRNGVQLLTRPAVFTIWRAPTDNDMYIKKSWMEEGFDRTTMKVYDSEWHRSLDGKIEISVNFSLGGYIRYPILHGQAKWTITETGKITLKANIQVREGLPFLPRFGLQLTMPEGSEEVEYYGFGPHESYQDKRQSVRKGKYTTTVDGMHEDYIRPQENGSRFGTAWSSVTNTLGMGLRFQAEHPFSFHASHFTPSDLTNTTHNYQLVKRKETIIHLDYRMSGVGSGSCGPQLLETYQLREDTFSFNLEITPVFKEDE</sequence>
<dbReference type="RefSeq" id="WP_314803403.1">
    <property type="nucleotide sequence ID" value="NZ_CP130319.1"/>
</dbReference>
<dbReference type="InterPro" id="IPR006104">
    <property type="entry name" value="Glyco_hydro_2_N"/>
</dbReference>
<evidence type="ECO:0000256" key="5">
    <source>
        <dbReference type="ARBA" id="ARBA00022801"/>
    </source>
</evidence>
<feature type="domain" description="Beta galactosidase small chain/" evidence="9">
    <location>
        <begin position="732"/>
        <end position="1002"/>
    </location>
</feature>
<organism evidence="10 11">
    <name type="scientific">Paenibacillus roseopurpureus</name>
    <dbReference type="NCBI Taxonomy" id="2918901"/>
    <lineage>
        <taxon>Bacteria</taxon>
        <taxon>Bacillati</taxon>
        <taxon>Bacillota</taxon>
        <taxon>Bacilli</taxon>
        <taxon>Bacillales</taxon>
        <taxon>Paenibacillaceae</taxon>
        <taxon>Paenibacillus</taxon>
    </lineage>
</organism>
<dbReference type="InterPro" id="IPR014718">
    <property type="entry name" value="GH-type_carb-bd"/>
</dbReference>
<dbReference type="SMART" id="SM01038">
    <property type="entry name" value="Bgal_small_N"/>
    <property type="match status" value="1"/>
</dbReference>
<dbReference type="SUPFAM" id="SSF49785">
    <property type="entry name" value="Galactose-binding domain-like"/>
    <property type="match status" value="1"/>
</dbReference>
<dbReference type="InterPro" id="IPR006103">
    <property type="entry name" value="Glyco_hydro_2_cat"/>
</dbReference>
<dbReference type="Gene3D" id="2.60.40.10">
    <property type="entry name" value="Immunoglobulins"/>
    <property type="match status" value="2"/>
</dbReference>
<keyword evidence="6 8" id="KW-0326">Glycosidase</keyword>
<dbReference type="Proteomes" id="UP001304650">
    <property type="component" value="Chromosome"/>
</dbReference>
<gene>
    <name evidence="10" type="ORF">MJB10_08340</name>
</gene>
<evidence type="ECO:0000256" key="1">
    <source>
        <dbReference type="ARBA" id="ARBA00001412"/>
    </source>
</evidence>
<evidence type="ECO:0000256" key="3">
    <source>
        <dbReference type="ARBA" id="ARBA00012756"/>
    </source>
</evidence>
<evidence type="ECO:0000313" key="10">
    <source>
        <dbReference type="EMBL" id="WNR46087.1"/>
    </source>
</evidence>
<dbReference type="PANTHER" id="PTHR46323:SF2">
    <property type="entry name" value="BETA-GALACTOSIDASE"/>
    <property type="match status" value="1"/>
</dbReference>
<evidence type="ECO:0000256" key="6">
    <source>
        <dbReference type="ARBA" id="ARBA00023295"/>
    </source>
</evidence>
<dbReference type="KEGG" id="proo:MJB10_08340"/>
<dbReference type="GO" id="GO:0030246">
    <property type="term" value="F:carbohydrate binding"/>
    <property type="evidence" value="ECO:0007669"/>
    <property type="project" value="InterPro"/>
</dbReference>
<dbReference type="PROSITE" id="PS00719">
    <property type="entry name" value="GLYCOSYL_HYDROL_F2_1"/>
    <property type="match status" value="1"/>
</dbReference>
<dbReference type="AlphaFoldDB" id="A0AA96RNZ3"/>
<evidence type="ECO:0000259" key="9">
    <source>
        <dbReference type="SMART" id="SM01038"/>
    </source>
</evidence>
<evidence type="ECO:0000256" key="4">
    <source>
        <dbReference type="ARBA" id="ARBA00013303"/>
    </source>
</evidence>
<dbReference type="SUPFAM" id="SSF49303">
    <property type="entry name" value="beta-Galactosidase/glucuronidase domain"/>
    <property type="match status" value="2"/>
</dbReference>
<dbReference type="Pfam" id="PF02837">
    <property type="entry name" value="Glyco_hydro_2_N"/>
    <property type="match status" value="1"/>
</dbReference>
<dbReference type="Pfam" id="PF02929">
    <property type="entry name" value="Bgal_small_N"/>
    <property type="match status" value="1"/>
</dbReference>
<protein>
    <recommendedName>
        <fullName evidence="4 8">Beta-galactosidase</fullName>
        <ecNumber evidence="3 8">3.2.1.23</ecNumber>
    </recommendedName>
    <alternativeName>
        <fullName evidence="7 8">Lactase</fullName>
    </alternativeName>
</protein>
<keyword evidence="5 8" id="KW-0378">Hydrolase</keyword>
<dbReference type="PROSITE" id="PS00608">
    <property type="entry name" value="GLYCOSYL_HYDROL_F2_2"/>
    <property type="match status" value="1"/>
</dbReference>
<dbReference type="EMBL" id="CP130319">
    <property type="protein sequence ID" value="WNR46087.1"/>
    <property type="molecule type" value="Genomic_DNA"/>
</dbReference>
<dbReference type="InterPro" id="IPR032312">
    <property type="entry name" value="LacZ_4"/>
</dbReference>
<dbReference type="Gene3D" id="2.60.120.260">
    <property type="entry name" value="Galactose-binding domain-like"/>
    <property type="match status" value="1"/>
</dbReference>
<dbReference type="PANTHER" id="PTHR46323">
    <property type="entry name" value="BETA-GALACTOSIDASE"/>
    <property type="match status" value="1"/>
</dbReference>
<dbReference type="InterPro" id="IPR017853">
    <property type="entry name" value="GH"/>
</dbReference>
<dbReference type="GO" id="GO:0004565">
    <property type="term" value="F:beta-galactosidase activity"/>
    <property type="evidence" value="ECO:0007669"/>
    <property type="project" value="UniProtKB-EC"/>
</dbReference>
<dbReference type="InterPro" id="IPR008979">
    <property type="entry name" value="Galactose-bd-like_sf"/>
</dbReference>
<evidence type="ECO:0000256" key="7">
    <source>
        <dbReference type="ARBA" id="ARBA00032230"/>
    </source>
</evidence>
<dbReference type="FunFam" id="3.20.20.80:FF:000018">
    <property type="entry name" value="Beta-galactosidase"/>
    <property type="match status" value="1"/>
</dbReference>
<dbReference type="Pfam" id="PF00703">
    <property type="entry name" value="Glyco_hydro_2"/>
    <property type="match status" value="1"/>
</dbReference>
<dbReference type="InterPro" id="IPR011013">
    <property type="entry name" value="Gal_mutarotase_sf_dom"/>
</dbReference>
<dbReference type="InterPro" id="IPR004199">
    <property type="entry name" value="B-gal_small/dom_5"/>
</dbReference>
<dbReference type="Pfam" id="PF02836">
    <property type="entry name" value="Glyco_hydro_2_C"/>
    <property type="match status" value="1"/>
</dbReference>
<dbReference type="GO" id="GO:0009341">
    <property type="term" value="C:beta-galactosidase complex"/>
    <property type="evidence" value="ECO:0007669"/>
    <property type="project" value="InterPro"/>
</dbReference>
<name>A0AA96RNZ3_9BACL</name>